<name>A0ABS6J1U8_9RHOB</name>
<evidence type="ECO:0000313" key="3">
    <source>
        <dbReference type="Proteomes" id="UP000731907"/>
    </source>
</evidence>
<dbReference type="Proteomes" id="UP000731907">
    <property type="component" value="Unassembled WGS sequence"/>
</dbReference>
<keyword evidence="3" id="KW-1185">Reference proteome</keyword>
<dbReference type="RefSeq" id="WP_161761762.1">
    <property type="nucleotide sequence ID" value="NZ_JAAATX020000004.1"/>
</dbReference>
<gene>
    <name evidence="2" type="ORF">GU927_007665</name>
</gene>
<accession>A0ABS6J1U8</accession>
<proteinExistence type="predicted"/>
<sequence>MRVLAVLALVALTGCAGGGQAPVPQSARLSAEVLTVVLGDGTVCRADWAAAGGAGRLERCGAGFDYRVAVVEKPNLLRQFWTGLTQALGAEGAVPPMARVEISGDGRVWEFVSPPPVE</sequence>
<evidence type="ECO:0008006" key="4">
    <source>
        <dbReference type="Google" id="ProtNLM"/>
    </source>
</evidence>
<comment type="caution">
    <text evidence="2">The sequence shown here is derived from an EMBL/GenBank/DDBJ whole genome shotgun (WGS) entry which is preliminary data.</text>
</comment>
<organism evidence="2 3">
    <name type="scientific">Paragemmobacter amnigenus</name>
    <dbReference type="NCBI Taxonomy" id="2852097"/>
    <lineage>
        <taxon>Bacteria</taxon>
        <taxon>Pseudomonadati</taxon>
        <taxon>Pseudomonadota</taxon>
        <taxon>Alphaproteobacteria</taxon>
        <taxon>Rhodobacterales</taxon>
        <taxon>Paracoccaceae</taxon>
        <taxon>Paragemmobacter</taxon>
    </lineage>
</organism>
<evidence type="ECO:0000256" key="1">
    <source>
        <dbReference type="SAM" id="SignalP"/>
    </source>
</evidence>
<dbReference type="PROSITE" id="PS51257">
    <property type="entry name" value="PROKAR_LIPOPROTEIN"/>
    <property type="match status" value="1"/>
</dbReference>
<feature type="signal peptide" evidence="1">
    <location>
        <begin position="1"/>
        <end position="21"/>
    </location>
</feature>
<keyword evidence="1" id="KW-0732">Signal</keyword>
<dbReference type="EMBL" id="JAAATX020000004">
    <property type="protein sequence ID" value="MBU9697723.1"/>
    <property type="molecule type" value="Genomic_DNA"/>
</dbReference>
<evidence type="ECO:0000313" key="2">
    <source>
        <dbReference type="EMBL" id="MBU9697723.1"/>
    </source>
</evidence>
<reference evidence="2 3" key="1">
    <citation type="submission" date="2021-06" db="EMBL/GenBank/DDBJ databases">
        <title>Rhodobacteraceae bacterium strain HSP-20.</title>
        <authorList>
            <person name="Chen W.-M."/>
        </authorList>
    </citation>
    <scope>NUCLEOTIDE SEQUENCE [LARGE SCALE GENOMIC DNA]</scope>
    <source>
        <strain evidence="2 3">HSP-20</strain>
    </source>
</reference>
<protein>
    <recommendedName>
        <fullName evidence="4">Lipoprotein</fullName>
    </recommendedName>
</protein>
<feature type="chain" id="PRO_5046582631" description="Lipoprotein" evidence="1">
    <location>
        <begin position="22"/>
        <end position="118"/>
    </location>
</feature>